<reference evidence="7 8" key="1">
    <citation type="submission" date="2023-10" db="EMBL/GenBank/DDBJ databases">
        <title>Bacteria for the degradation of biodegradable plastic PBAT(Polybutylene adipate terephthalate).</title>
        <authorList>
            <person name="Weon H.-Y."/>
            <person name="Yeon J."/>
        </authorList>
    </citation>
    <scope>NUCLEOTIDE SEQUENCE [LARGE SCALE GENOMIC DNA]</scope>
    <source>
        <strain evidence="7 8">SBD 7-3</strain>
    </source>
</reference>
<dbReference type="SUPFAM" id="SSF56281">
    <property type="entry name" value="Metallo-hydrolase/oxidoreductase"/>
    <property type="match status" value="1"/>
</dbReference>
<dbReference type="Gene3D" id="3.60.15.30">
    <property type="entry name" value="Metallo-beta-lactamase domain"/>
    <property type="match status" value="1"/>
</dbReference>
<dbReference type="SUPFAM" id="SSF55718">
    <property type="entry name" value="SCP-like"/>
    <property type="match status" value="1"/>
</dbReference>
<dbReference type="InterPro" id="IPR029228">
    <property type="entry name" value="Alkyl_sulf_dimr"/>
</dbReference>
<dbReference type="PANTHER" id="PTHR43223">
    <property type="entry name" value="ALKYL/ARYL-SULFATASE"/>
    <property type="match status" value="1"/>
</dbReference>
<evidence type="ECO:0000256" key="3">
    <source>
        <dbReference type="ARBA" id="ARBA00022833"/>
    </source>
</evidence>
<evidence type="ECO:0000313" key="8">
    <source>
        <dbReference type="Proteomes" id="UP001303946"/>
    </source>
</evidence>
<evidence type="ECO:0000256" key="5">
    <source>
        <dbReference type="SAM" id="SignalP"/>
    </source>
</evidence>
<feature type="domain" description="Metallo-beta-lactamase" evidence="6">
    <location>
        <begin position="122"/>
        <end position="344"/>
    </location>
</feature>
<keyword evidence="8" id="KW-1185">Reference proteome</keyword>
<feature type="chain" id="PRO_5045937888" evidence="5">
    <location>
        <begin position="22"/>
        <end position="652"/>
    </location>
</feature>
<dbReference type="Pfam" id="PF14864">
    <property type="entry name" value="Alkyl_sulf_C"/>
    <property type="match status" value="1"/>
</dbReference>
<dbReference type="RefSeq" id="WP_316698029.1">
    <property type="nucleotide sequence ID" value="NZ_CP136336.1"/>
</dbReference>
<dbReference type="InterPro" id="IPR052195">
    <property type="entry name" value="Bact_Alkyl/Aryl-Sulfatase"/>
</dbReference>
<organism evidence="7 8">
    <name type="scientific">Piscinibacter gummiphilus</name>
    <dbReference type="NCBI Taxonomy" id="946333"/>
    <lineage>
        <taxon>Bacteria</taxon>
        <taxon>Pseudomonadati</taxon>
        <taxon>Pseudomonadota</taxon>
        <taxon>Betaproteobacteria</taxon>
        <taxon>Burkholderiales</taxon>
        <taxon>Sphaerotilaceae</taxon>
        <taxon>Piscinibacter</taxon>
    </lineage>
</organism>
<dbReference type="PANTHER" id="PTHR43223:SF1">
    <property type="entry name" value="ALKYL_ARYL-SULFATASE BDS1"/>
    <property type="match status" value="1"/>
</dbReference>
<dbReference type="SMART" id="SM00849">
    <property type="entry name" value="Lactamase_B"/>
    <property type="match status" value="1"/>
</dbReference>
<evidence type="ECO:0000256" key="2">
    <source>
        <dbReference type="ARBA" id="ARBA00022801"/>
    </source>
</evidence>
<dbReference type="InterPro" id="IPR036866">
    <property type="entry name" value="RibonucZ/Hydroxyglut_hydro"/>
</dbReference>
<dbReference type="Pfam" id="PF14863">
    <property type="entry name" value="Alkyl_sulf_dimr"/>
    <property type="match status" value="1"/>
</dbReference>
<dbReference type="CDD" id="cd07710">
    <property type="entry name" value="arylsulfatase_Sdsa1-like_MBL-fold"/>
    <property type="match status" value="1"/>
</dbReference>
<gene>
    <name evidence="7" type="ORF">RXV79_13425</name>
</gene>
<dbReference type="InterPro" id="IPR044097">
    <property type="entry name" value="Bds1/SdsA1_MBL-fold"/>
</dbReference>
<dbReference type="InterPro" id="IPR036527">
    <property type="entry name" value="SCP2_sterol-bd_dom_sf"/>
</dbReference>
<dbReference type="EMBL" id="CP136336">
    <property type="protein sequence ID" value="WOB05921.1"/>
    <property type="molecule type" value="Genomic_DNA"/>
</dbReference>
<dbReference type="Pfam" id="PF00753">
    <property type="entry name" value="Lactamase_B"/>
    <property type="match status" value="1"/>
</dbReference>
<sequence>MALLRIAAVAAWLFAIGTASAQPKPATEATRALQQAARATLPADGRQAFDDAKRGLIEDATDLVVEGPGGRPIWRLRDYDFLQREEAPDTVNPALWRHARLNLANGLFKVTDRLYQLRGLDLANMTIVEGDSGLIVIDPLLSVETARAGLALYYKHRPRKPVVAVVYTHSHADHFGGVRGVVDEAEVKAGRVQVIAPAGFLEEAVGENVIAGPAMARRSHYQFGTLLPRSERGQVDAGLGKAGPPGTVSLIAPTRLVSQPVERLRIDGIDIVFALTPAAEAPAEMVMHFPQLRVLNMAEIVTQNLHNLLPMRGAQVRDALAWSRHIGEALQRFGNESDILIAQHHWPVWGHDRLQAMLKNQRDAYKYLHDQSVRLMNHGVPADEAAERIQLPASLAAEWSTRPFYGHLKHNVRAVYQRYLGHYDGNPARLEALPPVAAARKSVEYMGGADAVLRRAREDFARGEYRWVAQVASQLVYADPSNLAARALAADAYEQLGYQQESATARNAFLQGATELRNGVPRLPARGPQSGDMARALPLDLFFDFLGVRLDAAKAQGHRIVLNWRFTDTHQQHLLNLENSALTHVPGAQDPQAHATLTLTRATLDDIAQQRTTLQAALQAGLVRIEGDARQVGALFTMLDSFDRAFPLVEPK</sequence>
<protein>
    <submittedName>
        <fullName evidence="7">Alkyl sulfatase dimerization domain-containing protein</fullName>
    </submittedName>
</protein>
<proteinExistence type="inferred from homology"/>
<dbReference type="Proteomes" id="UP001303946">
    <property type="component" value="Chromosome"/>
</dbReference>
<dbReference type="Gene3D" id="3.30.1050.10">
    <property type="entry name" value="SCP2 sterol-binding domain"/>
    <property type="match status" value="1"/>
</dbReference>
<dbReference type="InterPro" id="IPR029229">
    <property type="entry name" value="Alkyl_sulf_C"/>
</dbReference>
<evidence type="ECO:0000259" key="6">
    <source>
        <dbReference type="SMART" id="SM00849"/>
    </source>
</evidence>
<evidence type="ECO:0000313" key="7">
    <source>
        <dbReference type="EMBL" id="WOB05921.1"/>
    </source>
</evidence>
<keyword evidence="1" id="KW-0479">Metal-binding</keyword>
<evidence type="ECO:0000256" key="1">
    <source>
        <dbReference type="ARBA" id="ARBA00022723"/>
    </source>
</evidence>
<evidence type="ECO:0000256" key="4">
    <source>
        <dbReference type="ARBA" id="ARBA00033751"/>
    </source>
</evidence>
<accession>A0ABZ0CS71</accession>
<keyword evidence="3" id="KW-0862">Zinc</keyword>
<dbReference type="InterPro" id="IPR038536">
    <property type="entry name" value="Alkyl/aryl-sulf_dimr_sf"/>
</dbReference>
<comment type="similarity">
    <text evidence="4">Belongs to the metallo-beta-lactamase superfamily. Type III sulfatase family.</text>
</comment>
<dbReference type="InterPro" id="IPR001279">
    <property type="entry name" value="Metallo-B-lactamas"/>
</dbReference>
<name>A0ABZ0CS71_9BURK</name>
<feature type="signal peptide" evidence="5">
    <location>
        <begin position="1"/>
        <end position="21"/>
    </location>
</feature>
<dbReference type="Gene3D" id="1.25.40.880">
    <property type="entry name" value="Alkyl sulfatase, dimerisation domain"/>
    <property type="match status" value="1"/>
</dbReference>
<keyword evidence="5" id="KW-0732">Signal</keyword>
<keyword evidence="2" id="KW-0378">Hydrolase</keyword>